<keyword evidence="1" id="KW-0863">Zinc-finger</keyword>
<proteinExistence type="predicted"/>
<keyword evidence="1" id="KW-0479">Metal-binding</keyword>
<dbReference type="GO" id="GO:0010090">
    <property type="term" value="P:trichome morphogenesis"/>
    <property type="evidence" value="ECO:0007669"/>
    <property type="project" value="InterPro"/>
</dbReference>
<dbReference type="GO" id="GO:0008270">
    <property type="term" value="F:zinc ion binding"/>
    <property type="evidence" value="ECO:0007669"/>
    <property type="project" value="UniProtKB-KW"/>
</dbReference>
<dbReference type="PANTHER" id="PTHR46353">
    <property type="entry name" value="ZINC FINGER PROTEIN 5"/>
    <property type="match status" value="1"/>
</dbReference>
<name>A0AAP0BSF9_9ASPA</name>
<dbReference type="InterPro" id="IPR044299">
    <property type="entry name" value="GIS3/ZFP5/ZFP6"/>
</dbReference>
<dbReference type="GO" id="GO:0000976">
    <property type="term" value="F:transcription cis-regulatory region binding"/>
    <property type="evidence" value="ECO:0007669"/>
    <property type="project" value="TreeGrafter"/>
</dbReference>
<sequence>MTTAMAGFKLFGFHVINELTTSGTPETTSTVTTADDTRKFECPYCCREFINSQALGGHQNAHKKERRQLKRAQAAAAAAAASAAAAAAIDSYNTIFSASSPRPNFMKKGCSNNWVNFSQSSPPFPVFCNQTPAIDGAVDHDRIFSGCQKRFAGGEDDCGVDLHLSLAPAGLMGPAGSRPLSFM</sequence>
<dbReference type="InterPro" id="IPR013087">
    <property type="entry name" value="Znf_C2H2_type"/>
</dbReference>
<dbReference type="SUPFAM" id="SSF57667">
    <property type="entry name" value="beta-beta-alpha zinc fingers"/>
    <property type="match status" value="1"/>
</dbReference>
<evidence type="ECO:0000313" key="4">
    <source>
        <dbReference type="Proteomes" id="UP001418222"/>
    </source>
</evidence>
<gene>
    <name evidence="3" type="primary">ZFP6</name>
    <name evidence="3" type="ORF">KSP39_PZI005659</name>
</gene>
<dbReference type="EMBL" id="JBBWWQ010000004">
    <property type="protein sequence ID" value="KAK8948834.1"/>
    <property type="molecule type" value="Genomic_DNA"/>
</dbReference>
<dbReference type="GO" id="GO:0009736">
    <property type="term" value="P:cytokinin-activated signaling pathway"/>
    <property type="evidence" value="ECO:0007669"/>
    <property type="project" value="TreeGrafter"/>
</dbReference>
<dbReference type="GO" id="GO:0003700">
    <property type="term" value="F:DNA-binding transcription factor activity"/>
    <property type="evidence" value="ECO:0007669"/>
    <property type="project" value="TreeGrafter"/>
</dbReference>
<dbReference type="Proteomes" id="UP001418222">
    <property type="component" value="Unassembled WGS sequence"/>
</dbReference>
<comment type="caution">
    <text evidence="3">The sequence shown here is derived from an EMBL/GenBank/DDBJ whole genome shotgun (WGS) entry which is preliminary data.</text>
</comment>
<dbReference type="GO" id="GO:0005634">
    <property type="term" value="C:nucleus"/>
    <property type="evidence" value="ECO:0007669"/>
    <property type="project" value="TreeGrafter"/>
</dbReference>
<dbReference type="PROSITE" id="PS00028">
    <property type="entry name" value="ZINC_FINGER_C2H2_1"/>
    <property type="match status" value="1"/>
</dbReference>
<evidence type="ECO:0000256" key="1">
    <source>
        <dbReference type="PROSITE-ProRule" id="PRU00042"/>
    </source>
</evidence>
<organism evidence="3 4">
    <name type="scientific">Platanthera zijinensis</name>
    <dbReference type="NCBI Taxonomy" id="2320716"/>
    <lineage>
        <taxon>Eukaryota</taxon>
        <taxon>Viridiplantae</taxon>
        <taxon>Streptophyta</taxon>
        <taxon>Embryophyta</taxon>
        <taxon>Tracheophyta</taxon>
        <taxon>Spermatophyta</taxon>
        <taxon>Magnoliopsida</taxon>
        <taxon>Liliopsida</taxon>
        <taxon>Asparagales</taxon>
        <taxon>Orchidaceae</taxon>
        <taxon>Orchidoideae</taxon>
        <taxon>Orchideae</taxon>
        <taxon>Orchidinae</taxon>
        <taxon>Platanthera</taxon>
    </lineage>
</organism>
<feature type="domain" description="C2H2-type" evidence="2">
    <location>
        <begin position="40"/>
        <end position="67"/>
    </location>
</feature>
<dbReference type="InterPro" id="IPR036236">
    <property type="entry name" value="Znf_C2H2_sf"/>
</dbReference>
<keyword evidence="4" id="KW-1185">Reference proteome</keyword>
<dbReference type="AlphaFoldDB" id="A0AAP0BSF9"/>
<accession>A0AAP0BSF9</accession>
<dbReference type="PROSITE" id="PS50157">
    <property type="entry name" value="ZINC_FINGER_C2H2_2"/>
    <property type="match status" value="1"/>
</dbReference>
<evidence type="ECO:0000259" key="2">
    <source>
        <dbReference type="PROSITE" id="PS50157"/>
    </source>
</evidence>
<protein>
    <submittedName>
        <fullName evidence="3">Zinc finger protein 6</fullName>
    </submittedName>
</protein>
<dbReference type="Gene3D" id="3.30.160.60">
    <property type="entry name" value="Classic Zinc Finger"/>
    <property type="match status" value="1"/>
</dbReference>
<dbReference type="PANTHER" id="PTHR46353:SF9">
    <property type="entry name" value="ZINC FINGER PROTEIN GIS3"/>
    <property type="match status" value="1"/>
</dbReference>
<evidence type="ECO:0000313" key="3">
    <source>
        <dbReference type="EMBL" id="KAK8948834.1"/>
    </source>
</evidence>
<keyword evidence="1" id="KW-0862">Zinc</keyword>
<dbReference type="GO" id="GO:0009740">
    <property type="term" value="P:gibberellic acid mediated signaling pathway"/>
    <property type="evidence" value="ECO:0007669"/>
    <property type="project" value="TreeGrafter"/>
</dbReference>
<reference evidence="3 4" key="1">
    <citation type="journal article" date="2022" name="Nat. Plants">
        <title>Genomes of leafy and leafless Platanthera orchids illuminate the evolution of mycoheterotrophy.</title>
        <authorList>
            <person name="Li M.H."/>
            <person name="Liu K.W."/>
            <person name="Li Z."/>
            <person name="Lu H.C."/>
            <person name="Ye Q.L."/>
            <person name="Zhang D."/>
            <person name="Wang J.Y."/>
            <person name="Li Y.F."/>
            <person name="Zhong Z.M."/>
            <person name="Liu X."/>
            <person name="Yu X."/>
            <person name="Liu D.K."/>
            <person name="Tu X.D."/>
            <person name="Liu B."/>
            <person name="Hao Y."/>
            <person name="Liao X.Y."/>
            <person name="Jiang Y.T."/>
            <person name="Sun W.H."/>
            <person name="Chen J."/>
            <person name="Chen Y.Q."/>
            <person name="Ai Y."/>
            <person name="Zhai J.W."/>
            <person name="Wu S.S."/>
            <person name="Zhou Z."/>
            <person name="Hsiao Y.Y."/>
            <person name="Wu W.L."/>
            <person name="Chen Y.Y."/>
            <person name="Lin Y.F."/>
            <person name="Hsu J.L."/>
            <person name="Li C.Y."/>
            <person name="Wang Z.W."/>
            <person name="Zhao X."/>
            <person name="Zhong W.Y."/>
            <person name="Ma X.K."/>
            <person name="Ma L."/>
            <person name="Huang J."/>
            <person name="Chen G.Z."/>
            <person name="Huang M.Z."/>
            <person name="Huang L."/>
            <person name="Peng D.H."/>
            <person name="Luo Y.B."/>
            <person name="Zou S.Q."/>
            <person name="Chen S.P."/>
            <person name="Lan S."/>
            <person name="Tsai W.C."/>
            <person name="Van de Peer Y."/>
            <person name="Liu Z.J."/>
        </authorList>
    </citation>
    <scope>NUCLEOTIDE SEQUENCE [LARGE SCALE GENOMIC DNA]</scope>
    <source>
        <strain evidence="3">Lor287</strain>
    </source>
</reference>